<gene>
    <name evidence="1" type="ORF">ILUMI_18120</name>
</gene>
<dbReference type="AlphaFoldDB" id="A0A8K0CIL6"/>
<accession>A0A8K0CIL6</accession>
<dbReference type="Gene3D" id="1.10.220.160">
    <property type="match status" value="1"/>
</dbReference>
<dbReference type="SUPFAM" id="SSF82199">
    <property type="entry name" value="SET domain"/>
    <property type="match status" value="1"/>
</dbReference>
<dbReference type="EMBL" id="VTPC01080221">
    <property type="protein sequence ID" value="KAF2888053.1"/>
    <property type="molecule type" value="Genomic_DNA"/>
</dbReference>
<proteinExistence type="predicted"/>
<sequence>MTMESHNNIRKKLSEAWEGNQTFVVDRIRKDWGLDTYTEEEIHTICGILEVNAFEVGVKGAAIRGIYPTAFLMSHDCVPNTNHIDEEDYKLTVRASTEILTDQPITLTYSYTLQSTTMRRQHILENKFFECKCKRCSDPTELDTFMSALQCPRCKDGWIVQKEPLNSDSEWTCNNQSEDPQLKCPGYKVSTKAIQTLTSR</sequence>
<dbReference type="InterPro" id="IPR046341">
    <property type="entry name" value="SET_dom_sf"/>
</dbReference>
<dbReference type="OrthoDB" id="265717at2759"/>
<name>A0A8K0CIL6_IGNLU</name>
<evidence type="ECO:0000313" key="2">
    <source>
        <dbReference type="Proteomes" id="UP000801492"/>
    </source>
</evidence>
<dbReference type="PANTHER" id="PTHR46455">
    <property type="entry name" value="SET AND MYND DOMAIN CONTAINING, ARTHROPOD-SPECIFIC, MEMBER 4, ISOFORM A"/>
    <property type="match status" value="1"/>
</dbReference>
<dbReference type="PANTHER" id="PTHR46455:SF5">
    <property type="entry name" value="SET AND MYND DOMAIN CONTAINING, ARTHROPOD-SPECIFIC, MEMBER 4, ISOFORM A"/>
    <property type="match status" value="1"/>
</dbReference>
<reference evidence="1" key="1">
    <citation type="submission" date="2019-08" db="EMBL/GenBank/DDBJ databases">
        <title>The genome of the North American firefly Photinus pyralis.</title>
        <authorList>
            <consortium name="Photinus pyralis genome working group"/>
            <person name="Fallon T.R."/>
            <person name="Sander Lower S.E."/>
            <person name="Weng J.-K."/>
        </authorList>
    </citation>
    <scope>NUCLEOTIDE SEQUENCE</scope>
    <source>
        <strain evidence="1">TRF0915ILg1</strain>
        <tissue evidence="1">Whole body</tissue>
    </source>
</reference>
<keyword evidence="2" id="KW-1185">Reference proteome</keyword>
<dbReference type="InterPro" id="IPR053010">
    <property type="entry name" value="SET_SmydA-8"/>
</dbReference>
<evidence type="ECO:0008006" key="3">
    <source>
        <dbReference type="Google" id="ProtNLM"/>
    </source>
</evidence>
<protein>
    <recommendedName>
        <fullName evidence="3">SET domain-containing protein</fullName>
    </recommendedName>
</protein>
<dbReference type="Proteomes" id="UP000801492">
    <property type="component" value="Unassembled WGS sequence"/>
</dbReference>
<dbReference type="Gene3D" id="2.170.270.10">
    <property type="entry name" value="SET domain"/>
    <property type="match status" value="1"/>
</dbReference>
<comment type="caution">
    <text evidence="1">The sequence shown here is derived from an EMBL/GenBank/DDBJ whole genome shotgun (WGS) entry which is preliminary data.</text>
</comment>
<evidence type="ECO:0000313" key="1">
    <source>
        <dbReference type="EMBL" id="KAF2888053.1"/>
    </source>
</evidence>
<dbReference type="CDD" id="cd20071">
    <property type="entry name" value="SET_SMYD"/>
    <property type="match status" value="1"/>
</dbReference>
<organism evidence="1 2">
    <name type="scientific">Ignelater luminosus</name>
    <name type="common">Cucubano</name>
    <name type="synonym">Pyrophorus luminosus</name>
    <dbReference type="NCBI Taxonomy" id="2038154"/>
    <lineage>
        <taxon>Eukaryota</taxon>
        <taxon>Metazoa</taxon>
        <taxon>Ecdysozoa</taxon>
        <taxon>Arthropoda</taxon>
        <taxon>Hexapoda</taxon>
        <taxon>Insecta</taxon>
        <taxon>Pterygota</taxon>
        <taxon>Neoptera</taxon>
        <taxon>Endopterygota</taxon>
        <taxon>Coleoptera</taxon>
        <taxon>Polyphaga</taxon>
        <taxon>Elateriformia</taxon>
        <taxon>Elateroidea</taxon>
        <taxon>Elateridae</taxon>
        <taxon>Agrypninae</taxon>
        <taxon>Pyrophorini</taxon>
        <taxon>Ignelater</taxon>
    </lineage>
</organism>